<keyword evidence="2" id="KW-0677">Repeat</keyword>
<dbReference type="InterPro" id="IPR001138">
    <property type="entry name" value="Zn2Cys6_DnaBD"/>
</dbReference>
<dbReference type="PROSITE" id="PS50048">
    <property type="entry name" value="ZN2_CY6_FUNGAL_2"/>
    <property type="match status" value="1"/>
</dbReference>
<keyword evidence="1" id="KW-0479">Metal-binding</keyword>
<evidence type="ECO:0000259" key="9">
    <source>
        <dbReference type="PROSITE" id="PS50048"/>
    </source>
</evidence>
<dbReference type="InterPro" id="IPR036236">
    <property type="entry name" value="Znf_C2H2_sf"/>
</dbReference>
<evidence type="ECO:0000256" key="5">
    <source>
        <dbReference type="ARBA" id="ARBA00023015"/>
    </source>
</evidence>
<evidence type="ECO:0000259" key="10">
    <source>
        <dbReference type="PROSITE" id="PS50157"/>
    </source>
</evidence>
<evidence type="ECO:0000256" key="7">
    <source>
        <dbReference type="ARBA" id="ARBA00023242"/>
    </source>
</evidence>
<evidence type="ECO:0008006" key="13">
    <source>
        <dbReference type="Google" id="ProtNLM"/>
    </source>
</evidence>
<feature type="domain" description="C2H2-type" evidence="10">
    <location>
        <begin position="4"/>
        <end position="31"/>
    </location>
</feature>
<dbReference type="FunFam" id="3.30.160.60:FF:000100">
    <property type="entry name" value="Zinc finger 45-like"/>
    <property type="match status" value="1"/>
</dbReference>
<dbReference type="Gene3D" id="3.30.160.60">
    <property type="entry name" value="Classic Zinc Finger"/>
    <property type="match status" value="2"/>
</dbReference>
<dbReference type="CDD" id="cd00067">
    <property type="entry name" value="GAL4"/>
    <property type="match status" value="1"/>
</dbReference>
<dbReference type="GeneID" id="85309554"/>
<evidence type="ECO:0000313" key="12">
    <source>
        <dbReference type="Proteomes" id="UP001244011"/>
    </source>
</evidence>
<dbReference type="SUPFAM" id="SSF57667">
    <property type="entry name" value="beta-beta-alpha zinc fingers"/>
    <property type="match status" value="1"/>
</dbReference>
<proteinExistence type="predicted"/>
<dbReference type="EMBL" id="MU838997">
    <property type="protein sequence ID" value="KAK1772123.1"/>
    <property type="molecule type" value="Genomic_DNA"/>
</dbReference>
<name>A0AAJ0FRB1_9PEZI</name>
<dbReference type="SUPFAM" id="SSF57701">
    <property type="entry name" value="Zn2/Cys6 DNA-binding domain"/>
    <property type="match status" value="1"/>
</dbReference>
<dbReference type="Pfam" id="PF00172">
    <property type="entry name" value="Zn_clus"/>
    <property type="match status" value="1"/>
</dbReference>
<dbReference type="GO" id="GO:0000981">
    <property type="term" value="F:DNA-binding transcription factor activity, RNA polymerase II-specific"/>
    <property type="evidence" value="ECO:0007669"/>
    <property type="project" value="InterPro"/>
</dbReference>
<dbReference type="PANTHER" id="PTHR47660">
    <property type="entry name" value="TRANSCRIPTION FACTOR WITH C2H2 AND ZN(2)-CYS(6) DNA BINDING DOMAIN (EUROFUNG)-RELATED-RELATED"/>
    <property type="match status" value="1"/>
</dbReference>
<feature type="domain" description="C2H2-type" evidence="10">
    <location>
        <begin position="32"/>
        <end position="60"/>
    </location>
</feature>
<evidence type="ECO:0000256" key="1">
    <source>
        <dbReference type="ARBA" id="ARBA00022723"/>
    </source>
</evidence>
<evidence type="ECO:0000256" key="3">
    <source>
        <dbReference type="ARBA" id="ARBA00022771"/>
    </source>
</evidence>
<comment type="caution">
    <text evidence="11">The sequence shown here is derived from an EMBL/GenBank/DDBJ whole genome shotgun (WGS) entry which is preliminary data.</text>
</comment>
<dbReference type="RefSeq" id="XP_060288336.1">
    <property type="nucleotide sequence ID" value="XM_060426367.1"/>
</dbReference>
<evidence type="ECO:0000256" key="4">
    <source>
        <dbReference type="ARBA" id="ARBA00022833"/>
    </source>
</evidence>
<evidence type="ECO:0000256" key="8">
    <source>
        <dbReference type="PROSITE-ProRule" id="PRU00042"/>
    </source>
</evidence>
<keyword evidence="4" id="KW-0862">Zinc</keyword>
<sequence length="960" mass="106715">MPRVYCTYCGKGFSRKEHLERHIPSHTNVKPHRCSACQLSFTRKDLLQRHYSTYHEARDYTNLLPNDLPTIAGRQPIACQNCATAKTGCDKRVPCSRCAERRLPCAPRFARQSRKTALRTAQTGDAFNGHAPQQLLQPQTVNPSSLAVNQGGVSEDSFVNSQCVATEDSVTIHSGFSERAPRKNSSAHSHISQDEFLLPHPRIDGLDVFMPVGDDFVAADPTDQDMSALPEYKLGLDIYSESLLFTSRTDVTAPAVTDMNSMSDTSGSTSSTFSTSTSSIYTSRASTMSTDTFDPQMKGLHTAISAIPSEREAVPDFEVVIAAESAWPLAQCNPYMSGSCPQTAIVHLECLEQHSKQEGMWSSLEKYLEQVDWDASDLVSVMPLTPQTRDKVLAITQIFFHKALEIHRGGKECLATGYTGVGDSNLIVLPPSKILEYFLRSYGRNLSLYYPLVAGGRVDPNEMIRNDQASTLLVLLMIAKGAAAMPIPEARYLAAGLTEICRISLGNLIDKDSRQYADPVVLQCGLTFTALGAWSGDKWLMDIAVAQRGMHLMRLKHAGMMAPQPSISFDIDGSIGLELRWRTWLHHEAQNRLVYNWAMLDQELSLFYDMAPMLSITELQCPLPGPELLWMAPNAEKWHSVIRSIHGVMTNGTPQLPNNSTSLPANSTASPSLSVLFQAFLHNSLSGQQSNLSPQHLRLLLHPLQSMLFHIREMFSCFSSIGPLRAPVQTVTKVTTLLRLEEVQNLLKKWYELAGAYWKANPDCPMTRCNLVLYHLISLNAVSNFGEIERLARREVFDGSRWELSVRHKRCIFRRDDAILHCGQVFKLLRQMPPDRRPTWWPVAVYRATLVLWADSIASMEPKKRAEKNWGDGGAGQVGTDQMMAEDRMMETFNWNGSGAAALENLDGTIVELEKPGDVLKYGIKALDEAVSSRIVDGIRRKLIALGNYWSVDAMGGASS</sequence>
<evidence type="ECO:0000313" key="11">
    <source>
        <dbReference type="EMBL" id="KAK1772123.1"/>
    </source>
</evidence>
<evidence type="ECO:0000256" key="2">
    <source>
        <dbReference type="ARBA" id="ARBA00022737"/>
    </source>
</evidence>
<dbReference type="AlphaFoldDB" id="A0AAJ0FRB1"/>
<keyword evidence="5" id="KW-0805">Transcription regulation</keyword>
<keyword evidence="7" id="KW-0539">Nucleus</keyword>
<reference evidence="11" key="1">
    <citation type="submission" date="2023-06" db="EMBL/GenBank/DDBJ databases">
        <title>Genome-scale phylogeny and comparative genomics of the fungal order Sordariales.</title>
        <authorList>
            <consortium name="Lawrence Berkeley National Laboratory"/>
            <person name="Hensen N."/>
            <person name="Bonometti L."/>
            <person name="Westerberg I."/>
            <person name="Brannstrom I.O."/>
            <person name="Guillou S."/>
            <person name="Cros-Aarteil S."/>
            <person name="Calhoun S."/>
            <person name="Haridas S."/>
            <person name="Kuo A."/>
            <person name="Mondo S."/>
            <person name="Pangilinan J."/>
            <person name="Riley R."/>
            <person name="Labutti K."/>
            <person name="Andreopoulos B."/>
            <person name="Lipzen A."/>
            <person name="Chen C."/>
            <person name="Yanf M."/>
            <person name="Daum C."/>
            <person name="Ng V."/>
            <person name="Clum A."/>
            <person name="Steindorff A."/>
            <person name="Ohm R."/>
            <person name="Martin F."/>
            <person name="Silar P."/>
            <person name="Natvig D."/>
            <person name="Lalanne C."/>
            <person name="Gautier V."/>
            <person name="Ament-Velasquez S.L."/>
            <person name="Kruys A."/>
            <person name="Hutchinson M.I."/>
            <person name="Powell A.J."/>
            <person name="Barry K."/>
            <person name="Miller A.N."/>
            <person name="Grigoriev I.V."/>
            <person name="Debuchy R."/>
            <person name="Gladieux P."/>
            <person name="Thoren M.H."/>
            <person name="Johannesson H."/>
        </authorList>
    </citation>
    <scope>NUCLEOTIDE SEQUENCE</scope>
    <source>
        <strain evidence="11">8032-3</strain>
    </source>
</reference>
<accession>A0AAJ0FRB1</accession>
<evidence type="ECO:0000256" key="6">
    <source>
        <dbReference type="ARBA" id="ARBA00023163"/>
    </source>
</evidence>
<organism evidence="11 12">
    <name type="scientific">Phialemonium atrogriseum</name>
    <dbReference type="NCBI Taxonomy" id="1093897"/>
    <lineage>
        <taxon>Eukaryota</taxon>
        <taxon>Fungi</taxon>
        <taxon>Dikarya</taxon>
        <taxon>Ascomycota</taxon>
        <taxon>Pezizomycotina</taxon>
        <taxon>Sordariomycetes</taxon>
        <taxon>Sordariomycetidae</taxon>
        <taxon>Cephalothecales</taxon>
        <taxon>Cephalothecaceae</taxon>
        <taxon>Phialemonium</taxon>
    </lineage>
</organism>
<dbReference type="InterPro" id="IPR013087">
    <property type="entry name" value="Znf_C2H2_type"/>
</dbReference>
<dbReference type="GO" id="GO:0008270">
    <property type="term" value="F:zinc ion binding"/>
    <property type="evidence" value="ECO:0007669"/>
    <property type="project" value="UniProtKB-KW"/>
</dbReference>
<keyword evidence="3 8" id="KW-0863">Zinc-finger</keyword>
<protein>
    <recommendedName>
        <fullName evidence="13">Transcription factor Pig1p</fullName>
    </recommendedName>
</protein>
<dbReference type="PANTHER" id="PTHR47660:SF2">
    <property type="entry name" value="TRANSCRIPTION FACTOR WITH C2H2 AND ZN(2)-CYS(6) DNA BINDING DOMAIN (EUROFUNG)"/>
    <property type="match status" value="1"/>
</dbReference>
<dbReference type="InterPro" id="IPR036864">
    <property type="entry name" value="Zn2-C6_fun-type_DNA-bd_sf"/>
</dbReference>
<dbReference type="PROSITE" id="PS00028">
    <property type="entry name" value="ZINC_FINGER_C2H2_1"/>
    <property type="match status" value="2"/>
</dbReference>
<feature type="domain" description="Zn(2)-C6 fungal-type" evidence="9">
    <location>
        <begin position="78"/>
        <end position="105"/>
    </location>
</feature>
<dbReference type="Pfam" id="PF00096">
    <property type="entry name" value="zf-C2H2"/>
    <property type="match status" value="1"/>
</dbReference>
<dbReference type="PROSITE" id="PS00463">
    <property type="entry name" value="ZN2_CY6_FUNGAL_1"/>
    <property type="match status" value="1"/>
</dbReference>
<keyword evidence="12" id="KW-1185">Reference proteome</keyword>
<keyword evidence="6" id="KW-0804">Transcription</keyword>
<dbReference type="Proteomes" id="UP001244011">
    <property type="component" value="Unassembled WGS sequence"/>
</dbReference>
<dbReference type="SMART" id="SM00355">
    <property type="entry name" value="ZnF_C2H2"/>
    <property type="match status" value="2"/>
</dbReference>
<gene>
    <name evidence="11" type="ORF">QBC33DRAFT_520335</name>
</gene>
<dbReference type="PROSITE" id="PS50157">
    <property type="entry name" value="ZINC_FINGER_C2H2_2"/>
    <property type="match status" value="2"/>
</dbReference>